<dbReference type="InterPro" id="IPR054126">
    <property type="entry name" value="CprB_TetR_C"/>
</dbReference>
<dbReference type="Pfam" id="PF21935">
    <property type="entry name" value="TetR_C_45"/>
    <property type="match status" value="1"/>
</dbReference>
<keyword evidence="3" id="KW-0804">Transcription</keyword>
<evidence type="ECO:0000256" key="3">
    <source>
        <dbReference type="ARBA" id="ARBA00023163"/>
    </source>
</evidence>
<keyword evidence="2" id="KW-0238">DNA-binding</keyword>
<accession>A0A2K8PJN1</accession>
<dbReference type="GeneID" id="49385206"/>
<dbReference type="InterPro" id="IPR023772">
    <property type="entry name" value="DNA-bd_HTH_TetR-type_CS"/>
</dbReference>
<protein>
    <submittedName>
        <fullName evidence="4">A-factor receptor protein</fullName>
    </submittedName>
</protein>
<dbReference type="Pfam" id="PF00440">
    <property type="entry name" value="TetR_N"/>
    <property type="match status" value="1"/>
</dbReference>
<dbReference type="PANTHER" id="PTHR30055:SF234">
    <property type="entry name" value="HTH-TYPE TRANSCRIPTIONAL REGULATOR BETI"/>
    <property type="match status" value="1"/>
</dbReference>
<dbReference type="RefSeq" id="WP_030228487.1">
    <property type="nucleotide sequence ID" value="NZ_CP024985.1"/>
</dbReference>
<dbReference type="GO" id="GO:0003700">
    <property type="term" value="F:DNA-binding transcription factor activity"/>
    <property type="evidence" value="ECO:0007669"/>
    <property type="project" value="TreeGrafter"/>
</dbReference>
<dbReference type="GO" id="GO:0000976">
    <property type="term" value="F:transcription cis-regulatory region binding"/>
    <property type="evidence" value="ECO:0007669"/>
    <property type="project" value="TreeGrafter"/>
</dbReference>
<proteinExistence type="predicted"/>
<evidence type="ECO:0000313" key="4">
    <source>
        <dbReference type="EMBL" id="ATZ25993.1"/>
    </source>
</evidence>
<organism evidence="4 5">
    <name type="scientific">Streptomyces lavendulae subsp. lavendulae</name>
    <dbReference type="NCBI Taxonomy" id="58340"/>
    <lineage>
        <taxon>Bacteria</taxon>
        <taxon>Bacillati</taxon>
        <taxon>Actinomycetota</taxon>
        <taxon>Actinomycetes</taxon>
        <taxon>Kitasatosporales</taxon>
        <taxon>Streptomycetaceae</taxon>
        <taxon>Streptomyces</taxon>
    </lineage>
</organism>
<dbReference type="InterPro" id="IPR009057">
    <property type="entry name" value="Homeodomain-like_sf"/>
</dbReference>
<evidence type="ECO:0000256" key="2">
    <source>
        <dbReference type="ARBA" id="ARBA00023125"/>
    </source>
</evidence>
<dbReference type="Gene3D" id="1.10.357.10">
    <property type="entry name" value="Tetracycline Repressor, domain 2"/>
    <property type="match status" value="1"/>
</dbReference>
<dbReference type="KEGG" id="slx:SLAV_20860"/>
<dbReference type="InterPro" id="IPR036271">
    <property type="entry name" value="Tet_transcr_reg_TetR-rel_C_sf"/>
</dbReference>
<dbReference type="OrthoDB" id="3237195at2"/>
<dbReference type="AlphaFoldDB" id="A0A2K8PJN1"/>
<dbReference type="InterPro" id="IPR047923">
    <property type="entry name" value="ArpA-like"/>
</dbReference>
<sequence>MAGLKQDRALKTREAILRAAAETFDELGFHGASISMIMGRAGVTQGGMYFHFKSKQDLARCVMLAQADYVQLPPGEDGLQRLIDITFHVGRELQQNVLFRAGVRLAVEQGEFGLQDDTAYQQWVEQFHGLLLVARERGELLPGVDEREFAQVLVGAYSGTQLFSQIATGRTDLPQRIAALWKYFLPCIATPRTLAQLRATPEPDRPGTP</sequence>
<evidence type="ECO:0000313" key="5">
    <source>
        <dbReference type="Proteomes" id="UP000231791"/>
    </source>
</evidence>
<keyword evidence="5" id="KW-1185">Reference proteome</keyword>
<keyword evidence="4" id="KW-0675">Receptor</keyword>
<keyword evidence="1" id="KW-0805">Transcription regulation</keyword>
<dbReference type="InterPro" id="IPR050109">
    <property type="entry name" value="HTH-type_TetR-like_transc_reg"/>
</dbReference>
<evidence type="ECO:0000256" key="1">
    <source>
        <dbReference type="ARBA" id="ARBA00023015"/>
    </source>
</evidence>
<dbReference type="Proteomes" id="UP000231791">
    <property type="component" value="Chromosome"/>
</dbReference>
<dbReference type="SUPFAM" id="SSF48498">
    <property type="entry name" value="Tetracyclin repressor-like, C-terminal domain"/>
    <property type="match status" value="1"/>
</dbReference>
<reference evidence="4 5" key="1">
    <citation type="submission" date="2017-11" db="EMBL/GenBank/DDBJ databases">
        <title>Complete genome sequence of Streptomyces lavendulae subsp. lavendulae CCM 3239 (formerly 'Streptomyces aureofaciens CCM 3239'), the producer of the angucycline-type antibiotic auricin.</title>
        <authorList>
            <person name="Busche T."/>
            <person name="Novakova R."/>
            <person name="Al'Dilaimi A."/>
            <person name="Homerova D."/>
            <person name="Feckova L."/>
            <person name="Rezuchova B."/>
            <person name="Mingyar E."/>
            <person name="Csolleiova D."/>
            <person name="Bekeova C."/>
            <person name="Winkler A."/>
            <person name="Sevcikova B."/>
            <person name="Kalinowski J."/>
            <person name="Kormanec J."/>
            <person name="Ruckert C."/>
        </authorList>
    </citation>
    <scope>NUCLEOTIDE SEQUENCE [LARGE SCALE GENOMIC DNA]</scope>
    <source>
        <strain evidence="4 5">CCM 3239</strain>
    </source>
</reference>
<dbReference type="PRINTS" id="PR00455">
    <property type="entry name" value="HTHTETR"/>
</dbReference>
<dbReference type="PANTHER" id="PTHR30055">
    <property type="entry name" value="HTH-TYPE TRANSCRIPTIONAL REGULATOR RUTR"/>
    <property type="match status" value="1"/>
</dbReference>
<dbReference type="EMBL" id="CP024985">
    <property type="protein sequence ID" value="ATZ25993.1"/>
    <property type="molecule type" value="Genomic_DNA"/>
</dbReference>
<dbReference type="PROSITE" id="PS01081">
    <property type="entry name" value="HTH_TETR_1"/>
    <property type="match status" value="1"/>
</dbReference>
<dbReference type="SUPFAM" id="SSF46689">
    <property type="entry name" value="Homeodomain-like"/>
    <property type="match status" value="1"/>
</dbReference>
<gene>
    <name evidence="4" type="primary">arpA2</name>
    <name evidence="4" type="ORF">SLAV_20860</name>
</gene>
<dbReference type="InterPro" id="IPR001647">
    <property type="entry name" value="HTH_TetR"/>
</dbReference>
<name>A0A2K8PJN1_STRLA</name>
<dbReference type="NCBIfam" id="NF041196">
    <property type="entry name" value="ScbR_bind_reg"/>
    <property type="match status" value="1"/>
</dbReference>
<dbReference type="PROSITE" id="PS50977">
    <property type="entry name" value="HTH_TETR_2"/>
    <property type="match status" value="1"/>
</dbReference>